<keyword evidence="4 6" id="KW-1133">Transmembrane helix</keyword>
<protein>
    <submittedName>
        <fullName evidence="7">Ceramidase domain-containing protein</fullName>
    </submittedName>
</protein>
<evidence type="ECO:0000256" key="3">
    <source>
        <dbReference type="ARBA" id="ARBA00022801"/>
    </source>
</evidence>
<keyword evidence="5 6" id="KW-0472">Membrane</keyword>
<proteinExistence type="predicted"/>
<dbReference type="InterPro" id="IPR008901">
    <property type="entry name" value="ACER"/>
</dbReference>
<name>A0ABW2UGM7_9RHOB</name>
<sequence length="221" mass="23979">MDWTRTINAYCERSDASYWSEPVNALTNAAFLIAAFVLWRRVRGQGLPLAEALVAILAVIGLGSFLFHTHATVWAAMADVLPILVFILVYIFAANLHYWRLSLWVALGATALFFPFAGLAAPALRAVIPGLGGSAPYAAVALLIVIYGTALLRRHPETGRGLLVGAAILAASITFRALDQPACGVFPLGTHFLWHVLNATMLGWMIEVYRRHMLAARPAQG</sequence>
<evidence type="ECO:0000256" key="2">
    <source>
        <dbReference type="ARBA" id="ARBA00022692"/>
    </source>
</evidence>
<keyword evidence="8" id="KW-1185">Reference proteome</keyword>
<feature type="transmembrane region" description="Helical" evidence="6">
    <location>
        <begin position="22"/>
        <end position="39"/>
    </location>
</feature>
<feature type="transmembrane region" description="Helical" evidence="6">
    <location>
        <begin position="159"/>
        <end position="178"/>
    </location>
</feature>
<dbReference type="EMBL" id="JBHTFQ010000003">
    <property type="protein sequence ID" value="MFC7703821.1"/>
    <property type="molecule type" value="Genomic_DNA"/>
</dbReference>
<evidence type="ECO:0000256" key="4">
    <source>
        <dbReference type="ARBA" id="ARBA00022989"/>
    </source>
</evidence>
<evidence type="ECO:0000256" key="6">
    <source>
        <dbReference type="SAM" id="Phobius"/>
    </source>
</evidence>
<feature type="transmembrane region" description="Helical" evidence="6">
    <location>
        <begin position="184"/>
        <end position="206"/>
    </location>
</feature>
<keyword evidence="3" id="KW-0378">Hydrolase</keyword>
<feature type="transmembrane region" description="Helical" evidence="6">
    <location>
        <begin position="73"/>
        <end position="92"/>
    </location>
</feature>
<feature type="transmembrane region" description="Helical" evidence="6">
    <location>
        <begin position="46"/>
        <end position="67"/>
    </location>
</feature>
<dbReference type="Proteomes" id="UP001596516">
    <property type="component" value="Unassembled WGS sequence"/>
</dbReference>
<evidence type="ECO:0000256" key="1">
    <source>
        <dbReference type="ARBA" id="ARBA00004141"/>
    </source>
</evidence>
<feature type="transmembrane region" description="Helical" evidence="6">
    <location>
        <begin position="104"/>
        <end position="128"/>
    </location>
</feature>
<comment type="subcellular location">
    <subcellularLocation>
        <location evidence="1">Membrane</location>
        <topology evidence="1">Multi-pass membrane protein</topology>
    </subcellularLocation>
</comment>
<comment type="caution">
    <text evidence="7">The sequence shown here is derived from an EMBL/GenBank/DDBJ whole genome shotgun (WGS) entry which is preliminary data.</text>
</comment>
<gene>
    <name evidence="7" type="ORF">ACFQXB_06405</name>
</gene>
<dbReference type="Pfam" id="PF05875">
    <property type="entry name" value="Ceramidase"/>
    <property type="match status" value="1"/>
</dbReference>
<evidence type="ECO:0000256" key="5">
    <source>
        <dbReference type="ARBA" id="ARBA00023136"/>
    </source>
</evidence>
<organism evidence="7 8">
    <name type="scientific">Plastorhodobacter daqingensis</name>
    <dbReference type="NCBI Taxonomy" id="1387281"/>
    <lineage>
        <taxon>Bacteria</taxon>
        <taxon>Pseudomonadati</taxon>
        <taxon>Pseudomonadota</taxon>
        <taxon>Alphaproteobacteria</taxon>
        <taxon>Rhodobacterales</taxon>
        <taxon>Paracoccaceae</taxon>
        <taxon>Plastorhodobacter</taxon>
    </lineage>
</organism>
<feature type="transmembrane region" description="Helical" evidence="6">
    <location>
        <begin position="134"/>
        <end position="152"/>
    </location>
</feature>
<evidence type="ECO:0000313" key="7">
    <source>
        <dbReference type="EMBL" id="MFC7703821.1"/>
    </source>
</evidence>
<dbReference type="RefSeq" id="WP_377400901.1">
    <property type="nucleotide sequence ID" value="NZ_JBHTFQ010000003.1"/>
</dbReference>
<reference evidence="8" key="1">
    <citation type="journal article" date="2019" name="Int. J. Syst. Evol. Microbiol.">
        <title>The Global Catalogue of Microorganisms (GCM) 10K type strain sequencing project: providing services to taxonomists for standard genome sequencing and annotation.</title>
        <authorList>
            <consortium name="The Broad Institute Genomics Platform"/>
            <consortium name="The Broad Institute Genome Sequencing Center for Infectious Disease"/>
            <person name="Wu L."/>
            <person name="Ma J."/>
        </authorList>
    </citation>
    <scope>NUCLEOTIDE SEQUENCE [LARGE SCALE GENOMIC DNA]</scope>
    <source>
        <strain evidence="8">CGMCC 1.12750</strain>
    </source>
</reference>
<evidence type="ECO:0000313" key="8">
    <source>
        <dbReference type="Proteomes" id="UP001596516"/>
    </source>
</evidence>
<accession>A0ABW2UGM7</accession>
<keyword evidence="2 6" id="KW-0812">Transmembrane</keyword>